<dbReference type="OMA" id="CTTNLAY"/>
<dbReference type="Gramene" id="AUR62020661-RA">
    <property type="protein sequence ID" value="AUR62020661-RA:cds"/>
    <property type="gene ID" value="AUR62020661"/>
</dbReference>
<evidence type="ECO:0008006" key="3">
    <source>
        <dbReference type="Google" id="ProtNLM"/>
    </source>
</evidence>
<dbReference type="PANTHER" id="PTHR31286:SF167">
    <property type="entry name" value="OS09G0268800 PROTEIN"/>
    <property type="match status" value="1"/>
</dbReference>
<reference evidence="1" key="1">
    <citation type="journal article" date="2017" name="Nature">
        <title>The genome of Chenopodium quinoa.</title>
        <authorList>
            <person name="Jarvis D.E."/>
            <person name="Ho Y.S."/>
            <person name="Lightfoot D.J."/>
            <person name="Schmoeckel S.M."/>
            <person name="Li B."/>
            <person name="Borm T.J.A."/>
            <person name="Ohyanagi H."/>
            <person name="Mineta K."/>
            <person name="Michell C.T."/>
            <person name="Saber N."/>
            <person name="Kharbatia N.M."/>
            <person name="Rupper R.R."/>
            <person name="Sharp A.R."/>
            <person name="Dally N."/>
            <person name="Boughton B.A."/>
            <person name="Woo Y.H."/>
            <person name="Gao G."/>
            <person name="Schijlen E.G.W.M."/>
            <person name="Guo X."/>
            <person name="Momin A.A."/>
            <person name="Negrao S."/>
            <person name="Al-Babili S."/>
            <person name="Gehring C."/>
            <person name="Roessner U."/>
            <person name="Jung C."/>
            <person name="Murphy K."/>
            <person name="Arold S.T."/>
            <person name="Gojobori T."/>
            <person name="van der Linden C.G."/>
            <person name="van Loo E.N."/>
            <person name="Jellen E.N."/>
            <person name="Maughan P.J."/>
            <person name="Tester M."/>
        </authorList>
    </citation>
    <scope>NUCLEOTIDE SEQUENCE [LARGE SCALE GENOMIC DNA]</scope>
    <source>
        <strain evidence="1">cv. PI 614886</strain>
    </source>
</reference>
<keyword evidence="2" id="KW-1185">Reference proteome</keyword>
<dbReference type="PANTHER" id="PTHR31286">
    <property type="entry name" value="GLYCINE-RICH CELL WALL STRUCTURAL PROTEIN 1.8-LIKE"/>
    <property type="match status" value="1"/>
</dbReference>
<proteinExistence type="predicted"/>
<organism evidence="1 2">
    <name type="scientific">Chenopodium quinoa</name>
    <name type="common">Quinoa</name>
    <dbReference type="NCBI Taxonomy" id="63459"/>
    <lineage>
        <taxon>Eukaryota</taxon>
        <taxon>Viridiplantae</taxon>
        <taxon>Streptophyta</taxon>
        <taxon>Embryophyta</taxon>
        <taxon>Tracheophyta</taxon>
        <taxon>Spermatophyta</taxon>
        <taxon>Magnoliopsida</taxon>
        <taxon>eudicotyledons</taxon>
        <taxon>Gunneridae</taxon>
        <taxon>Pentapetalae</taxon>
        <taxon>Caryophyllales</taxon>
        <taxon>Chenopodiaceae</taxon>
        <taxon>Chenopodioideae</taxon>
        <taxon>Atripliceae</taxon>
        <taxon>Chenopodium</taxon>
    </lineage>
</organism>
<dbReference type="AlphaFoldDB" id="A0A803LYW0"/>
<dbReference type="Proteomes" id="UP000596660">
    <property type="component" value="Unplaced"/>
</dbReference>
<dbReference type="EnsemblPlants" id="AUR62020661-RA">
    <property type="protein sequence ID" value="AUR62020661-RA:cds"/>
    <property type="gene ID" value="AUR62020661"/>
</dbReference>
<accession>A0A803LYW0</accession>
<protein>
    <recommendedName>
        <fullName evidence="3">DUF4283 domain-containing protein</fullName>
    </recommendedName>
</protein>
<sequence length="181" mass="20998">MADDLMKDWEKLRLTEEEDKVYGRDFEEPNDRVSKSRIDLSLVGKLLTKKPFNVEAMKRVLKNLRSWAFDNQILLLQELNGDEQPSEVSFQYSPFWIRLLDVPFSRRTMSFAKEIGDSFGCFLEFDDSDSLGWEKFMQIKDMIEVEKPLRRGMKIDVGGDNTNGLALSMRAWGISATIVED</sequence>
<dbReference type="InterPro" id="IPR040256">
    <property type="entry name" value="At4g02000-like"/>
</dbReference>
<evidence type="ECO:0000313" key="2">
    <source>
        <dbReference type="Proteomes" id="UP000596660"/>
    </source>
</evidence>
<name>A0A803LYW0_CHEQI</name>
<evidence type="ECO:0000313" key="1">
    <source>
        <dbReference type="EnsemblPlants" id="AUR62020661-RA:cds"/>
    </source>
</evidence>
<reference evidence="1" key="2">
    <citation type="submission" date="2021-03" db="UniProtKB">
        <authorList>
            <consortium name="EnsemblPlants"/>
        </authorList>
    </citation>
    <scope>IDENTIFICATION</scope>
</reference>